<gene>
    <name evidence="7" type="ORF">R3P96_14675</name>
</gene>
<evidence type="ECO:0000256" key="4">
    <source>
        <dbReference type="ARBA" id="ARBA00025742"/>
    </source>
</evidence>
<accession>A0ABU4BEE0</accession>
<dbReference type="PANTHER" id="PTHR42988:SF2">
    <property type="entry name" value="CYCLIC NUCLEOTIDE PHOSPHODIESTERASE CBUA0032-RELATED"/>
    <property type="match status" value="1"/>
</dbReference>
<evidence type="ECO:0000256" key="2">
    <source>
        <dbReference type="ARBA" id="ARBA00022801"/>
    </source>
</evidence>
<dbReference type="InterPro" id="IPR004843">
    <property type="entry name" value="Calcineurin-like_PHP"/>
</dbReference>
<proteinExistence type="inferred from homology"/>
<dbReference type="Proteomes" id="UP001185755">
    <property type="component" value="Unassembled WGS sequence"/>
</dbReference>
<dbReference type="InterPro" id="IPR050884">
    <property type="entry name" value="CNP_phosphodiesterase-III"/>
</dbReference>
<protein>
    <submittedName>
        <fullName evidence="7">Metallophosphoesterase</fullName>
    </submittedName>
</protein>
<feature type="region of interest" description="Disordered" evidence="5">
    <location>
        <begin position="1"/>
        <end position="21"/>
    </location>
</feature>
<feature type="compositionally biased region" description="Basic and acidic residues" evidence="5">
    <location>
        <begin position="1"/>
        <end position="20"/>
    </location>
</feature>
<keyword evidence="2" id="KW-0378">Hydrolase</keyword>
<feature type="domain" description="Calcineurin-like phosphoesterase" evidence="6">
    <location>
        <begin position="24"/>
        <end position="222"/>
    </location>
</feature>
<evidence type="ECO:0000256" key="1">
    <source>
        <dbReference type="ARBA" id="ARBA00022723"/>
    </source>
</evidence>
<organism evidence="7 8">
    <name type="scientific">Rhodococcoides yunnanense</name>
    <dbReference type="NCBI Taxonomy" id="278209"/>
    <lineage>
        <taxon>Bacteria</taxon>
        <taxon>Bacillati</taxon>
        <taxon>Actinomycetota</taxon>
        <taxon>Actinomycetes</taxon>
        <taxon>Mycobacteriales</taxon>
        <taxon>Nocardiaceae</taxon>
        <taxon>Rhodococcoides</taxon>
    </lineage>
</organism>
<evidence type="ECO:0000313" key="8">
    <source>
        <dbReference type="Proteomes" id="UP001185755"/>
    </source>
</evidence>
<keyword evidence="8" id="KW-1185">Reference proteome</keyword>
<comment type="similarity">
    <text evidence="4">Belongs to the cyclic nucleotide phosphodiesterase class-III family.</text>
</comment>
<comment type="caution">
    <text evidence="7">The sequence shown here is derived from an EMBL/GenBank/DDBJ whole genome shotgun (WGS) entry which is preliminary data.</text>
</comment>
<dbReference type="Pfam" id="PF00149">
    <property type="entry name" value="Metallophos"/>
    <property type="match status" value="1"/>
</dbReference>
<dbReference type="SUPFAM" id="SSF56300">
    <property type="entry name" value="Metallo-dependent phosphatases"/>
    <property type="match status" value="1"/>
</dbReference>
<evidence type="ECO:0000256" key="3">
    <source>
        <dbReference type="ARBA" id="ARBA00023004"/>
    </source>
</evidence>
<evidence type="ECO:0000313" key="7">
    <source>
        <dbReference type="EMBL" id="MDV6262581.1"/>
    </source>
</evidence>
<name>A0ABU4BEE0_9NOCA</name>
<keyword evidence="3" id="KW-0408">Iron</keyword>
<keyword evidence="1" id="KW-0479">Metal-binding</keyword>
<dbReference type="InterPro" id="IPR029052">
    <property type="entry name" value="Metallo-depent_PP-like"/>
</dbReference>
<dbReference type="PANTHER" id="PTHR42988">
    <property type="entry name" value="PHOSPHOHYDROLASE"/>
    <property type="match status" value="1"/>
</dbReference>
<evidence type="ECO:0000259" key="6">
    <source>
        <dbReference type="Pfam" id="PF00149"/>
    </source>
</evidence>
<dbReference type="Gene3D" id="3.60.21.10">
    <property type="match status" value="1"/>
</dbReference>
<evidence type="ECO:0000256" key="5">
    <source>
        <dbReference type="SAM" id="MobiDB-lite"/>
    </source>
</evidence>
<dbReference type="EMBL" id="JAWLJX010000004">
    <property type="protein sequence ID" value="MDV6262581.1"/>
    <property type="molecule type" value="Genomic_DNA"/>
</dbReference>
<reference evidence="7 8" key="1">
    <citation type="submission" date="2023-10" db="EMBL/GenBank/DDBJ databases">
        <title>Development of a sustainable strategy for remediation of hydrocarbon-contaminated territories based on the waste exchange concept.</title>
        <authorList>
            <person name="Krivoruchko A."/>
        </authorList>
    </citation>
    <scope>NUCLEOTIDE SEQUENCE [LARGE SCALE GENOMIC DNA]</scope>
    <source>
        <strain evidence="7 8">IEGM 1323</strain>
    </source>
</reference>
<sequence length="303" mass="32342">MEPAERPEGAGVEPAERPDRSGFTLVQLTDTHLRAEGELVHGSVDTFANLTCVLDMLVTSEQRVDAMIFSGDVADDGDPAAYRRLRGVVDPVAESLGAATIYAMGNHDERAAFGRELLDGTGASDPDRTFDSVQVVDGVRIVVLDSSTPGRHDGRIEPHQLRWLAEVLAVPTLRGTILVLHHPPISSPVVTVDYLRLQNPDDLEHAIAGSDVRMIVCGHAHHTGAGSIGGVPVWVGPAMSYRVDTAPPAGRHRGLTGFGFTRIDLLESGFTATAVEVTPAAAVYDESRQSVLDKLAHLSRQAG</sequence>